<dbReference type="AlphaFoldDB" id="A0A917JXU6"/>
<keyword evidence="2" id="KW-1185">Reference proteome</keyword>
<sequence length="56" mass="6009">MPVAAVETGKASIPPPIDVPIISKIPPMSLEFNTINSPKIIQYGTIKNHNASIPQE</sequence>
<proteinExistence type="predicted"/>
<evidence type="ECO:0000313" key="1">
    <source>
        <dbReference type="EMBL" id="GGI91872.1"/>
    </source>
</evidence>
<gene>
    <name evidence="1" type="ORF">GCM10007966_20690</name>
</gene>
<name>A0A917JXU6_9GAMM</name>
<protein>
    <submittedName>
        <fullName evidence="1">Uncharacterized protein</fullName>
    </submittedName>
</protein>
<organism evidence="1 2">
    <name type="scientific">Legionella impletisoli</name>
    <dbReference type="NCBI Taxonomy" id="343510"/>
    <lineage>
        <taxon>Bacteria</taxon>
        <taxon>Pseudomonadati</taxon>
        <taxon>Pseudomonadota</taxon>
        <taxon>Gammaproteobacteria</taxon>
        <taxon>Legionellales</taxon>
        <taxon>Legionellaceae</taxon>
        <taxon>Legionella</taxon>
    </lineage>
</organism>
<evidence type="ECO:0000313" key="2">
    <source>
        <dbReference type="Proteomes" id="UP000630149"/>
    </source>
</evidence>
<reference evidence="1" key="2">
    <citation type="submission" date="2020-09" db="EMBL/GenBank/DDBJ databases">
        <authorList>
            <person name="Sun Q."/>
            <person name="Ohkuma M."/>
        </authorList>
    </citation>
    <scope>NUCLEOTIDE SEQUENCE</scope>
    <source>
        <strain evidence="1">JCM 13919</strain>
    </source>
</reference>
<reference evidence="1" key="1">
    <citation type="journal article" date="2014" name="Int. J. Syst. Evol. Microbiol.">
        <title>Complete genome sequence of Corynebacterium casei LMG S-19264T (=DSM 44701T), isolated from a smear-ripened cheese.</title>
        <authorList>
            <consortium name="US DOE Joint Genome Institute (JGI-PGF)"/>
            <person name="Walter F."/>
            <person name="Albersmeier A."/>
            <person name="Kalinowski J."/>
            <person name="Ruckert C."/>
        </authorList>
    </citation>
    <scope>NUCLEOTIDE SEQUENCE</scope>
    <source>
        <strain evidence="1">JCM 13919</strain>
    </source>
</reference>
<accession>A0A917JXU6</accession>
<comment type="caution">
    <text evidence="1">The sequence shown here is derived from an EMBL/GenBank/DDBJ whole genome shotgun (WGS) entry which is preliminary data.</text>
</comment>
<dbReference type="EMBL" id="BMOB01000012">
    <property type="protein sequence ID" value="GGI91872.1"/>
    <property type="molecule type" value="Genomic_DNA"/>
</dbReference>
<dbReference type="Proteomes" id="UP000630149">
    <property type="component" value="Unassembled WGS sequence"/>
</dbReference>